<feature type="transmembrane region" description="Helical" evidence="6">
    <location>
        <begin position="280"/>
        <end position="297"/>
    </location>
</feature>
<dbReference type="InterPro" id="IPR050638">
    <property type="entry name" value="AA-Vitamin_Transporters"/>
</dbReference>
<name>A0A849P5T5_9BURK</name>
<gene>
    <name evidence="8" type="ORF">HKX39_04275</name>
</gene>
<sequence length="298" mass="32935">MPSSKPSFLSVLPFLVLPPLFWAGNFAVGRAVREDIAPFTLSFGRWVIALIVLLPFVIHYIRRDWGLYKENITKIIAVSLVGVAGFNTLVYKGLHSTTTTNAILLNSCIPVLIMLIGALFYQQRLRFIQLLGLLISLSGVLSIVLHGDWSRLLSFAFNPGDLIVFLAMICWALYTLWMKDIPANIDRRGLMGIQIVFGLMALAPLLIWEINQTDTHSSWNQNALLALAYVGIFPSVVAYLLYTIAVQKVGAVKTGLSIHLMPVFGVLISVFILGESFQNYQAIGILAIAIGLMLSNNK</sequence>
<evidence type="ECO:0000256" key="4">
    <source>
        <dbReference type="ARBA" id="ARBA00022989"/>
    </source>
</evidence>
<feature type="transmembrane region" description="Helical" evidence="6">
    <location>
        <begin position="223"/>
        <end position="244"/>
    </location>
</feature>
<dbReference type="SUPFAM" id="SSF103481">
    <property type="entry name" value="Multidrug resistance efflux transporter EmrE"/>
    <property type="match status" value="2"/>
</dbReference>
<dbReference type="InterPro" id="IPR000620">
    <property type="entry name" value="EamA_dom"/>
</dbReference>
<feature type="transmembrane region" description="Helical" evidence="6">
    <location>
        <begin position="128"/>
        <end position="146"/>
    </location>
</feature>
<dbReference type="RefSeq" id="WP_171680075.1">
    <property type="nucleotide sequence ID" value="NZ_JABGBN010000002.1"/>
</dbReference>
<keyword evidence="3 6" id="KW-0812">Transmembrane</keyword>
<accession>A0A849P5T5</accession>
<feature type="domain" description="EamA" evidence="7">
    <location>
        <begin position="14"/>
        <end position="144"/>
    </location>
</feature>
<feature type="transmembrane region" description="Helical" evidence="6">
    <location>
        <begin position="189"/>
        <end position="208"/>
    </location>
</feature>
<evidence type="ECO:0000259" key="7">
    <source>
        <dbReference type="Pfam" id="PF00892"/>
    </source>
</evidence>
<organism evidence="8 9">
    <name type="scientific">Pelistega suis</name>
    <dbReference type="NCBI Taxonomy" id="1631957"/>
    <lineage>
        <taxon>Bacteria</taxon>
        <taxon>Pseudomonadati</taxon>
        <taxon>Pseudomonadota</taxon>
        <taxon>Betaproteobacteria</taxon>
        <taxon>Burkholderiales</taxon>
        <taxon>Alcaligenaceae</taxon>
        <taxon>Pelistega</taxon>
    </lineage>
</organism>
<dbReference type="Proteomes" id="UP000537862">
    <property type="component" value="Unassembled WGS sequence"/>
</dbReference>
<feature type="transmembrane region" description="Helical" evidence="6">
    <location>
        <begin position="152"/>
        <end position="177"/>
    </location>
</feature>
<feature type="domain" description="EamA" evidence="7">
    <location>
        <begin position="159"/>
        <end position="295"/>
    </location>
</feature>
<evidence type="ECO:0000256" key="2">
    <source>
        <dbReference type="ARBA" id="ARBA00022475"/>
    </source>
</evidence>
<dbReference type="PANTHER" id="PTHR32322:SF18">
    <property type="entry name" value="S-ADENOSYLMETHIONINE_S-ADENOSYLHOMOCYSTEINE TRANSPORTER"/>
    <property type="match status" value="1"/>
</dbReference>
<keyword evidence="9" id="KW-1185">Reference proteome</keyword>
<dbReference type="AlphaFoldDB" id="A0A849P5T5"/>
<dbReference type="InterPro" id="IPR037185">
    <property type="entry name" value="EmrE-like"/>
</dbReference>
<comment type="caution">
    <text evidence="8">The sequence shown here is derived from an EMBL/GenBank/DDBJ whole genome shotgun (WGS) entry which is preliminary data.</text>
</comment>
<feature type="transmembrane region" description="Helical" evidence="6">
    <location>
        <begin position="256"/>
        <end position="274"/>
    </location>
</feature>
<keyword evidence="4 6" id="KW-1133">Transmembrane helix</keyword>
<keyword evidence="5 6" id="KW-0472">Membrane</keyword>
<evidence type="ECO:0000313" key="8">
    <source>
        <dbReference type="EMBL" id="NOL51393.1"/>
    </source>
</evidence>
<proteinExistence type="predicted"/>
<dbReference type="EMBL" id="JABGBN010000002">
    <property type="protein sequence ID" value="NOL51393.1"/>
    <property type="molecule type" value="Genomic_DNA"/>
</dbReference>
<protein>
    <submittedName>
        <fullName evidence="8">DMT family transporter</fullName>
    </submittedName>
</protein>
<evidence type="ECO:0000256" key="5">
    <source>
        <dbReference type="ARBA" id="ARBA00023136"/>
    </source>
</evidence>
<dbReference type="GO" id="GO:0005886">
    <property type="term" value="C:plasma membrane"/>
    <property type="evidence" value="ECO:0007669"/>
    <property type="project" value="UniProtKB-SubCell"/>
</dbReference>
<keyword evidence="2" id="KW-1003">Cell membrane</keyword>
<feature type="transmembrane region" description="Helical" evidence="6">
    <location>
        <begin position="72"/>
        <end position="91"/>
    </location>
</feature>
<dbReference type="PANTHER" id="PTHR32322">
    <property type="entry name" value="INNER MEMBRANE TRANSPORTER"/>
    <property type="match status" value="1"/>
</dbReference>
<evidence type="ECO:0000256" key="1">
    <source>
        <dbReference type="ARBA" id="ARBA00004651"/>
    </source>
</evidence>
<evidence type="ECO:0000313" key="9">
    <source>
        <dbReference type="Proteomes" id="UP000537862"/>
    </source>
</evidence>
<reference evidence="8 9" key="1">
    <citation type="submission" date="2020-05" db="EMBL/GenBank/DDBJ databases">
        <authorList>
            <person name="Niu N."/>
        </authorList>
    </citation>
    <scope>NUCLEOTIDE SEQUENCE [LARGE SCALE GENOMIC DNA]</scope>
    <source>
        <strain evidence="8 9">3340-03</strain>
    </source>
</reference>
<dbReference type="Pfam" id="PF00892">
    <property type="entry name" value="EamA"/>
    <property type="match status" value="2"/>
</dbReference>
<feature type="transmembrane region" description="Helical" evidence="6">
    <location>
        <begin position="39"/>
        <end position="60"/>
    </location>
</feature>
<evidence type="ECO:0000256" key="3">
    <source>
        <dbReference type="ARBA" id="ARBA00022692"/>
    </source>
</evidence>
<comment type="subcellular location">
    <subcellularLocation>
        <location evidence="1">Cell membrane</location>
        <topology evidence="1">Multi-pass membrane protein</topology>
    </subcellularLocation>
</comment>
<feature type="transmembrane region" description="Helical" evidence="6">
    <location>
        <begin position="103"/>
        <end position="121"/>
    </location>
</feature>
<evidence type="ECO:0000256" key="6">
    <source>
        <dbReference type="SAM" id="Phobius"/>
    </source>
</evidence>